<protein>
    <submittedName>
        <fullName evidence="2">Uncharacterized protein</fullName>
    </submittedName>
</protein>
<organism evidence="2 3">
    <name type="scientific">Pseudonocardia kunmingensis</name>
    <dbReference type="NCBI Taxonomy" id="630975"/>
    <lineage>
        <taxon>Bacteria</taxon>
        <taxon>Bacillati</taxon>
        <taxon>Actinomycetota</taxon>
        <taxon>Actinomycetes</taxon>
        <taxon>Pseudonocardiales</taxon>
        <taxon>Pseudonocardiaceae</taxon>
        <taxon>Pseudonocardia</taxon>
    </lineage>
</organism>
<feature type="compositionally biased region" description="Low complexity" evidence="1">
    <location>
        <begin position="28"/>
        <end position="46"/>
    </location>
</feature>
<feature type="compositionally biased region" description="Basic and acidic residues" evidence="1">
    <location>
        <begin position="368"/>
        <end position="377"/>
    </location>
</feature>
<feature type="region of interest" description="Disordered" evidence="1">
    <location>
        <begin position="1"/>
        <end position="95"/>
    </location>
</feature>
<feature type="compositionally biased region" description="Low complexity" evidence="1">
    <location>
        <begin position="71"/>
        <end position="88"/>
    </location>
</feature>
<evidence type="ECO:0000313" key="2">
    <source>
        <dbReference type="EMBL" id="TQM05987.1"/>
    </source>
</evidence>
<gene>
    <name evidence="2" type="ORF">FB558_6215</name>
</gene>
<dbReference type="Proteomes" id="UP000315677">
    <property type="component" value="Unassembled WGS sequence"/>
</dbReference>
<proteinExistence type="predicted"/>
<dbReference type="AlphaFoldDB" id="A0A543D9G6"/>
<sequence length="385" mass="40248">MSTNTTRNVVVPTHLARRNAVRHPAQPDPAAQTPPTTTPPTLTLPATTPPATAPSGGGGLRDRGSGFRPYPTASTSTRLSPASPASRAASRRRSRVGTPIPATVWVPEPGHVVDPAAVWPTVILRQIVAAFSRTGDEVVLTPWPSDTGDAPVDHRTRTAEVTQDRPARAAADGDLDTAQDTVARLHRCPRVIELDSGRAIGASAPEPMEIRPADDTAALSRGGTAELVVTSMPPNPTAARHTDAVALHAARELRFGGILVVLTHCHLDGGVLRDPTGPMIAAAQNADLLYLQHIVAVHLPVHDLRAATSSDPTAAPDGPCSVGGTGSDIAGHGRTGAQPARSGSAQPDACRGAAHRRVHSDVLAFAQPHEHRSPERAEPDDEIPW</sequence>
<feature type="region of interest" description="Disordered" evidence="1">
    <location>
        <begin position="308"/>
        <end position="385"/>
    </location>
</feature>
<accession>A0A543D9G6</accession>
<name>A0A543D9G6_9PSEU</name>
<evidence type="ECO:0000256" key="1">
    <source>
        <dbReference type="SAM" id="MobiDB-lite"/>
    </source>
</evidence>
<dbReference type="EMBL" id="VFPA01000004">
    <property type="protein sequence ID" value="TQM05987.1"/>
    <property type="molecule type" value="Genomic_DNA"/>
</dbReference>
<reference evidence="2 3" key="1">
    <citation type="submission" date="2019-06" db="EMBL/GenBank/DDBJ databases">
        <title>Sequencing the genomes of 1000 actinobacteria strains.</title>
        <authorList>
            <person name="Klenk H.-P."/>
        </authorList>
    </citation>
    <scope>NUCLEOTIDE SEQUENCE [LARGE SCALE GENOMIC DNA]</scope>
    <source>
        <strain evidence="2 3">DSM 45301</strain>
    </source>
</reference>
<evidence type="ECO:0000313" key="3">
    <source>
        <dbReference type="Proteomes" id="UP000315677"/>
    </source>
</evidence>
<keyword evidence="3" id="KW-1185">Reference proteome</keyword>
<comment type="caution">
    <text evidence="2">The sequence shown here is derived from an EMBL/GenBank/DDBJ whole genome shotgun (WGS) entry which is preliminary data.</text>
</comment>